<gene>
    <name evidence="2" type="ORF">JF50_02480</name>
</gene>
<evidence type="ECO:0000256" key="1">
    <source>
        <dbReference type="SAM" id="Phobius"/>
    </source>
</evidence>
<keyword evidence="1" id="KW-0472">Membrane</keyword>
<reference evidence="2 3" key="1">
    <citation type="submission" date="2014-12" db="EMBL/GenBank/DDBJ databases">
        <title>Draft Genome Sequence of Pseudoalteromonas luteoviolacea HI1.</title>
        <authorList>
            <person name="Asahina A.Y."/>
            <person name="Hadfield M.G."/>
        </authorList>
    </citation>
    <scope>NUCLEOTIDE SEQUENCE [LARGE SCALE GENOMIC DNA]</scope>
    <source>
        <strain evidence="2 3">HI1</strain>
    </source>
</reference>
<evidence type="ECO:0000313" key="3">
    <source>
        <dbReference type="Proteomes" id="UP000031327"/>
    </source>
</evidence>
<evidence type="ECO:0008006" key="4">
    <source>
        <dbReference type="Google" id="ProtNLM"/>
    </source>
</evidence>
<dbReference type="InterPro" id="IPR011989">
    <property type="entry name" value="ARM-like"/>
</dbReference>
<dbReference type="Gene3D" id="1.25.10.10">
    <property type="entry name" value="Leucine-rich Repeat Variant"/>
    <property type="match status" value="1"/>
</dbReference>
<accession>A0A0C1MNV6</accession>
<dbReference type="RefSeq" id="WP_039607919.1">
    <property type="nucleotide sequence ID" value="NZ_JWIC01000003.1"/>
</dbReference>
<organism evidence="2 3">
    <name type="scientific">Pseudoalteromonas luteoviolacea</name>
    <dbReference type="NCBI Taxonomy" id="43657"/>
    <lineage>
        <taxon>Bacteria</taxon>
        <taxon>Pseudomonadati</taxon>
        <taxon>Pseudomonadota</taxon>
        <taxon>Gammaproteobacteria</taxon>
        <taxon>Alteromonadales</taxon>
        <taxon>Pseudoalteromonadaceae</taxon>
        <taxon>Pseudoalteromonas</taxon>
    </lineage>
</organism>
<keyword evidence="1" id="KW-0812">Transmembrane</keyword>
<keyword evidence="1" id="KW-1133">Transmembrane helix</keyword>
<feature type="transmembrane region" description="Helical" evidence="1">
    <location>
        <begin position="12"/>
        <end position="33"/>
    </location>
</feature>
<dbReference type="EMBL" id="JWIC01000003">
    <property type="protein sequence ID" value="KID58749.1"/>
    <property type="molecule type" value="Genomic_DNA"/>
</dbReference>
<evidence type="ECO:0000313" key="2">
    <source>
        <dbReference type="EMBL" id="KID58749.1"/>
    </source>
</evidence>
<dbReference type="Proteomes" id="UP000031327">
    <property type="component" value="Unassembled WGS sequence"/>
</dbReference>
<dbReference type="AlphaFoldDB" id="A0A0C1MNV6"/>
<protein>
    <recommendedName>
        <fullName evidence="4">HEAT repeat domain-containing protein</fullName>
    </recommendedName>
</protein>
<sequence length="367" mass="40953">MQQSDRAWGKYLIISMTIVLVLVLSLLFFEYPFKSSNIERDQKAVSALARDEVSREDEQATISKPILPVEIKSRAIGKHTVASKNVTSSERLESTLAQLRVNIAQSNEPLQHAIMGPSNTHIVFRSHLLMLLEEDPSLVTHLIDAFIDEPDSLLGRELSAVLSESGHPLAQVAALDLAFDLSMEEAQRAAGLLLVAKMNEVTGETRDRVLAHIDSGGDLGSDMQQFAIMALKPAPSSEEDYQRVHSTLSKVVQAEDHNVRRHGVYQMAQWATSNQDLQPVRELALSDPDVNTRARAVMSLGDSAFKSDENRSVLWQVADDVNEPPPIRLYALKSLAKFTLNDNEMNKLRVMQRGLKDTEYAHQNMYN</sequence>
<dbReference type="InterPro" id="IPR016024">
    <property type="entry name" value="ARM-type_fold"/>
</dbReference>
<dbReference type="OrthoDB" id="6314026at2"/>
<comment type="caution">
    <text evidence="2">The sequence shown here is derived from an EMBL/GenBank/DDBJ whole genome shotgun (WGS) entry which is preliminary data.</text>
</comment>
<dbReference type="SUPFAM" id="SSF48371">
    <property type="entry name" value="ARM repeat"/>
    <property type="match status" value="1"/>
</dbReference>
<proteinExistence type="predicted"/>
<name>A0A0C1MNV6_9GAMM</name>